<evidence type="ECO:0000256" key="2">
    <source>
        <dbReference type="ARBA" id="ARBA00009026"/>
    </source>
</evidence>
<evidence type="ECO:0000256" key="5">
    <source>
        <dbReference type="ARBA" id="ARBA00022679"/>
    </source>
</evidence>
<keyword evidence="13" id="KW-0732">Signal</keyword>
<dbReference type="InterPro" id="IPR026610">
    <property type="entry name" value="Hen1"/>
</dbReference>
<comment type="cofactor">
    <cofactor evidence="1">
        <name>Mg(2+)</name>
        <dbReference type="ChEBI" id="CHEBI:18420"/>
    </cofactor>
</comment>
<evidence type="ECO:0000313" key="14">
    <source>
        <dbReference type="EnsemblMetazoa" id="CJA32081a.1"/>
    </source>
</evidence>
<proteinExistence type="inferred from homology"/>
<dbReference type="EnsemblMetazoa" id="CJA32081a.1">
    <property type="protein sequence ID" value="CJA32081a.1"/>
    <property type="gene ID" value="WBGene00207928"/>
</dbReference>
<protein>
    <recommendedName>
        <fullName evidence="3">Small RNA 2'-O-methyltransferase</fullName>
        <ecNumber evidence="11">2.1.1.386</ecNumber>
    </recommendedName>
</protein>
<evidence type="ECO:0000256" key="7">
    <source>
        <dbReference type="ARBA" id="ARBA00022723"/>
    </source>
</evidence>
<keyword evidence="10" id="KW-0943">RNA-mediated gene silencing</keyword>
<dbReference type="PANTHER" id="PTHR21404">
    <property type="entry name" value="HEN1"/>
    <property type="match status" value="1"/>
</dbReference>
<feature type="signal peptide" evidence="13">
    <location>
        <begin position="1"/>
        <end position="17"/>
    </location>
</feature>
<keyword evidence="8" id="KW-0460">Magnesium</keyword>
<name>A0A8R1IAS3_CAEJA</name>
<evidence type="ECO:0000256" key="1">
    <source>
        <dbReference type="ARBA" id="ARBA00001946"/>
    </source>
</evidence>
<keyword evidence="15" id="KW-1185">Reference proteome</keyword>
<evidence type="ECO:0000256" key="12">
    <source>
        <dbReference type="ARBA" id="ARBA00048418"/>
    </source>
</evidence>
<keyword evidence="9" id="KW-0694">RNA-binding</keyword>
<evidence type="ECO:0000256" key="13">
    <source>
        <dbReference type="SAM" id="SignalP"/>
    </source>
</evidence>
<dbReference type="GO" id="GO:0003723">
    <property type="term" value="F:RNA binding"/>
    <property type="evidence" value="ECO:0007669"/>
    <property type="project" value="UniProtKB-KW"/>
</dbReference>
<keyword evidence="5" id="KW-0808">Transferase</keyword>
<evidence type="ECO:0000256" key="6">
    <source>
        <dbReference type="ARBA" id="ARBA00022691"/>
    </source>
</evidence>
<dbReference type="GO" id="GO:0034587">
    <property type="term" value="P:piRNA processing"/>
    <property type="evidence" value="ECO:0007669"/>
    <property type="project" value="TreeGrafter"/>
</dbReference>
<accession>A0A8R1IAS3</accession>
<evidence type="ECO:0000256" key="4">
    <source>
        <dbReference type="ARBA" id="ARBA00022603"/>
    </source>
</evidence>
<evidence type="ECO:0000256" key="3">
    <source>
        <dbReference type="ARBA" id="ARBA00021330"/>
    </source>
</evidence>
<dbReference type="PANTHER" id="PTHR21404:SF3">
    <property type="entry name" value="SMALL RNA 2'-O-METHYLTRANSFERASE"/>
    <property type="match status" value="1"/>
</dbReference>
<evidence type="ECO:0000256" key="9">
    <source>
        <dbReference type="ARBA" id="ARBA00022884"/>
    </source>
</evidence>
<dbReference type="GO" id="GO:0030422">
    <property type="term" value="P:siRNA processing"/>
    <property type="evidence" value="ECO:0007669"/>
    <property type="project" value="TreeGrafter"/>
</dbReference>
<dbReference type="GO" id="GO:0046872">
    <property type="term" value="F:metal ion binding"/>
    <property type="evidence" value="ECO:0007669"/>
    <property type="project" value="UniProtKB-KW"/>
</dbReference>
<reference evidence="14" key="2">
    <citation type="submission" date="2022-06" db="UniProtKB">
        <authorList>
            <consortium name="EnsemblMetazoa"/>
        </authorList>
    </citation>
    <scope>IDENTIFICATION</scope>
    <source>
        <strain evidence="14">DF5081</strain>
    </source>
</reference>
<comment type="catalytic activity">
    <reaction evidence="12">
        <text>small RNA 3'-end nucleotide + S-adenosyl-L-methionine = small RNA 3'-end 2'-O-methylnucleotide + S-adenosyl-L-homocysteine + H(+)</text>
        <dbReference type="Rhea" id="RHEA:37887"/>
        <dbReference type="Rhea" id="RHEA-COMP:10415"/>
        <dbReference type="Rhea" id="RHEA-COMP:10416"/>
        <dbReference type="ChEBI" id="CHEBI:15378"/>
        <dbReference type="ChEBI" id="CHEBI:57856"/>
        <dbReference type="ChEBI" id="CHEBI:59789"/>
        <dbReference type="ChEBI" id="CHEBI:74896"/>
        <dbReference type="ChEBI" id="CHEBI:74898"/>
        <dbReference type="EC" id="2.1.1.386"/>
    </reaction>
</comment>
<dbReference type="GO" id="GO:0005737">
    <property type="term" value="C:cytoplasm"/>
    <property type="evidence" value="ECO:0007669"/>
    <property type="project" value="TreeGrafter"/>
</dbReference>
<dbReference type="Proteomes" id="UP000005237">
    <property type="component" value="Unassembled WGS sequence"/>
</dbReference>
<keyword evidence="6" id="KW-0949">S-adenosyl-L-methionine</keyword>
<keyword evidence="7" id="KW-0479">Metal-binding</keyword>
<evidence type="ECO:0000313" key="15">
    <source>
        <dbReference type="Proteomes" id="UP000005237"/>
    </source>
</evidence>
<evidence type="ECO:0000256" key="11">
    <source>
        <dbReference type="ARBA" id="ARBA00035025"/>
    </source>
</evidence>
<organism evidence="14 15">
    <name type="scientific">Caenorhabditis japonica</name>
    <dbReference type="NCBI Taxonomy" id="281687"/>
    <lineage>
        <taxon>Eukaryota</taxon>
        <taxon>Metazoa</taxon>
        <taxon>Ecdysozoa</taxon>
        <taxon>Nematoda</taxon>
        <taxon>Chromadorea</taxon>
        <taxon>Rhabditida</taxon>
        <taxon>Rhabditina</taxon>
        <taxon>Rhabditomorpha</taxon>
        <taxon>Rhabditoidea</taxon>
        <taxon>Rhabditidae</taxon>
        <taxon>Peloderinae</taxon>
        <taxon>Caenorhabditis</taxon>
    </lineage>
</organism>
<reference evidence="15" key="1">
    <citation type="submission" date="2010-08" db="EMBL/GenBank/DDBJ databases">
        <authorList>
            <consortium name="Caenorhabditis japonica Sequencing Consortium"/>
            <person name="Wilson R.K."/>
        </authorList>
    </citation>
    <scope>NUCLEOTIDE SEQUENCE [LARGE SCALE GENOMIC DNA]</scope>
    <source>
        <strain evidence="15">DF5081</strain>
    </source>
</reference>
<dbReference type="GO" id="GO:0090486">
    <property type="term" value="F:small RNA 2'-O-methyltransferase activity"/>
    <property type="evidence" value="ECO:0007669"/>
    <property type="project" value="UniProtKB-EC"/>
</dbReference>
<comment type="similarity">
    <text evidence="2">Belongs to the methyltransferase superfamily. HEN1 family.</text>
</comment>
<dbReference type="GO" id="GO:0001510">
    <property type="term" value="P:RNA methylation"/>
    <property type="evidence" value="ECO:0007669"/>
    <property type="project" value="InterPro"/>
</dbReference>
<evidence type="ECO:0000256" key="8">
    <source>
        <dbReference type="ARBA" id="ARBA00022842"/>
    </source>
</evidence>
<feature type="chain" id="PRO_5035937703" description="Small RNA 2'-O-methyltransferase" evidence="13">
    <location>
        <begin position="18"/>
        <end position="263"/>
    </location>
</feature>
<evidence type="ECO:0000256" key="10">
    <source>
        <dbReference type="ARBA" id="ARBA00023158"/>
    </source>
</evidence>
<keyword evidence="4" id="KW-0489">Methyltransferase</keyword>
<dbReference type="Gene3D" id="3.40.50.150">
    <property type="entry name" value="Vaccinia Virus protein VP39"/>
    <property type="match status" value="1"/>
</dbReference>
<dbReference type="SUPFAM" id="SSF53335">
    <property type="entry name" value="S-adenosyl-L-methionine-dependent methyltransferases"/>
    <property type="match status" value="1"/>
</dbReference>
<dbReference type="EC" id="2.1.1.386" evidence="11"/>
<sequence length="263" mass="29758">MFAIASKLALCLQGVCTMFATVTIQKTYLEAYDQLEVALCEPLDLELEKADLEVFRPKFKSQHKPQNKHRTNADDDYRDVLYNYDPHKSTTESESEDDHEKKHYFQPPLQTQRNAFVRNTLLNFKIRSGTGISRLGIMGCGEMSLERGLSECLGSLAAMQVYSVDIERESLSVGQQLLEKHLTQNADLIASETGLPVLMRSFLGDILQPDHRFANMDAIVSMEVVEHIPLEDAKKFTDNVLGVLMPRIFIFSTPNHEYNKVGG</sequence>
<dbReference type="GO" id="GO:0005634">
    <property type="term" value="C:nucleus"/>
    <property type="evidence" value="ECO:0007669"/>
    <property type="project" value="TreeGrafter"/>
</dbReference>
<dbReference type="AlphaFoldDB" id="A0A8R1IAS3"/>
<dbReference type="InterPro" id="IPR029063">
    <property type="entry name" value="SAM-dependent_MTases_sf"/>
</dbReference>